<comment type="caution">
    <text evidence="1">The sequence shown here is derived from an EMBL/GenBank/DDBJ whole genome shotgun (WGS) entry which is preliminary data.</text>
</comment>
<protein>
    <submittedName>
        <fullName evidence="1">PHP domain-containing protein</fullName>
    </submittedName>
</protein>
<evidence type="ECO:0000313" key="1">
    <source>
        <dbReference type="EMBL" id="RRJ30900.1"/>
    </source>
</evidence>
<dbReference type="AlphaFoldDB" id="A0A3P3RDU6"/>
<dbReference type="GO" id="GO:0004534">
    <property type="term" value="F:5'-3' RNA exonuclease activity"/>
    <property type="evidence" value="ECO:0007669"/>
    <property type="project" value="TreeGrafter"/>
</dbReference>
<dbReference type="EMBL" id="RRCH01000018">
    <property type="protein sequence ID" value="RRJ30900.1"/>
    <property type="molecule type" value="Genomic_DNA"/>
</dbReference>
<dbReference type="PANTHER" id="PTHR42924">
    <property type="entry name" value="EXONUCLEASE"/>
    <property type="match status" value="1"/>
</dbReference>
<gene>
    <name evidence="1" type="ORF">EIK79_08750</name>
</gene>
<sequence>MHVKVLDESIVERAKARGLDALVYAPHFTRLPAIQAKAEAFSDAELTVFPAREIFTGAWHDRKHVLAIGLTEPVPDFITLSGAMAELHRQGAAVLVPHPEFLTVSLDATDIRQYGVHAVETYNPKHLSPHNERAQTIARETGLPGFTSSYAHLSRTIGETWTVFKESIDDINDLTAALKDHVPRRVLHRSGFEHNVRCGIELAHLAYENTWSKIDRILLSGTEPTHPDHIAYEGRFEDVRVY</sequence>
<accession>A0A3P3RDU6</accession>
<dbReference type="RefSeq" id="WP_124954747.1">
    <property type="nucleotide sequence ID" value="NZ_RRCH01000018.1"/>
</dbReference>
<proteinExistence type="predicted"/>
<dbReference type="SUPFAM" id="SSF89550">
    <property type="entry name" value="PHP domain-like"/>
    <property type="match status" value="1"/>
</dbReference>
<dbReference type="OrthoDB" id="190669at2157"/>
<dbReference type="Pfam" id="PF13263">
    <property type="entry name" value="PHP_C"/>
    <property type="match status" value="1"/>
</dbReference>
<name>A0A3P3RDU6_9EURY</name>
<organism evidence="1 2">
    <name type="scientific">Halocatena pleomorpha</name>
    <dbReference type="NCBI Taxonomy" id="1785090"/>
    <lineage>
        <taxon>Archaea</taxon>
        <taxon>Methanobacteriati</taxon>
        <taxon>Methanobacteriota</taxon>
        <taxon>Stenosarchaea group</taxon>
        <taxon>Halobacteria</taxon>
        <taxon>Halobacteriales</taxon>
        <taxon>Natronomonadaceae</taxon>
        <taxon>Halocatena</taxon>
    </lineage>
</organism>
<reference evidence="1 2" key="1">
    <citation type="submission" date="2018-11" db="EMBL/GenBank/DDBJ databases">
        <title>Taxonoimc description of Halomarina strain SPP-AMP-1.</title>
        <authorList>
            <person name="Pal Y."/>
            <person name="Srinivasana K."/>
            <person name="Verma A."/>
            <person name="Kumar P."/>
        </authorList>
    </citation>
    <scope>NUCLEOTIDE SEQUENCE [LARGE SCALE GENOMIC DNA]</scope>
    <source>
        <strain evidence="1 2">SPP-AMP-1</strain>
    </source>
</reference>
<dbReference type="Gene3D" id="3.20.20.140">
    <property type="entry name" value="Metal-dependent hydrolases"/>
    <property type="match status" value="1"/>
</dbReference>
<dbReference type="InterPro" id="IPR052018">
    <property type="entry name" value="PHP_domain"/>
</dbReference>
<evidence type="ECO:0000313" key="2">
    <source>
        <dbReference type="Proteomes" id="UP000282322"/>
    </source>
</evidence>
<dbReference type="Proteomes" id="UP000282322">
    <property type="component" value="Unassembled WGS sequence"/>
</dbReference>
<dbReference type="GO" id="GO:0035312">
    <property type="term" value="F:5'-3' DNA exonuclease activity"/>
    <property type="evidence" value="ECO:0007669"/>
    <property type="project" value="TreeGrafter"/>
</dbReference>
<keyword evidence="2" id="KW-1185">Reference proteome</keyword>
<dbReference type="InterPro" id="IPR016195">
    <property type="entry name" value="Pol/histidinol_Pase-like"/>
</dbReference>
<dbReference type="PANTHER" id="PTHR42924:SF3">
    <property type="entry name" value="POLYMERASE_HISTIDINOL PHOSPHATASE N-TERMINAL DOMAIN-CONTAINING PROTEIN"/>
    <property type="match status" value="1"/>
</dbReference>